<accession>A0ABR0SBU4</accession>
<organism evidence="6 7">
    <name type="scientific">Cladobotryum mycophilum</name>
    <dbReference type="NCBI Taxonomy" id="491253"/>
    <lineage>
        <taxon>Eukaryota</taxon>
        <taxon>Fungi</taxon>
        <taxon>Dikarya</taxon>
        <taxon>Ascomycota</taxon>
        <taxon>Pezizomycotina</taxon>
        <taxon>Sordariomycetes</taxon>
        <taxon>Hypocreomycetidae</taxon>
        <taxon>Hypocreales</taxon>
        <taxon>Hypocreaceae</taxon>
        <taxon>Cladobotryum</taxon>
    </lineage>
</organism>
<evidence type="ECO:0000313" key="7">
    <source>
        <dbReference type="Proteomes" id="UP001338125"/>
    </source>
</evidence>
<gene>
    <name evidence="6" type="ORF">PT974_10746</name>
</gene>
<keyword evidence="3" id="KW-0175">Coiled coil</keyword>
<feature type="compositionally biased region" description="Low complexity" evidence="4">
    <location>
        <begin position="143"/>
        <end position="155"/>
    </location>
</feature>
<protein>
    <recommendedName>
        <fullName evidence="5">Centrosomin N-terminal motif 1 domain-containing protein</fullName>
    </recommendedName>
</protein>
<comment type="subcellular location">
    <subcellularLocation>
        <location evidence="1">Cytoplasm</location>
    </subcellularLocation>
</comment>
<feature type="compositionally biased region" description="Polar residues" evidence="4">
    <location>
        <begin position="64"/>
        <end position="94"/>
    </location>
</feature>
<feature type="compositionally biased region" description="Low complexity" evidence="4">
    <location>
        <begin position="1"/>
        <end position="10"/>
    </location>
</feature>
<keyword evidence="7" id="KW-1185">Reference proteome</keyword>
<reference evidence="6 7" key="1">
    <citation type="submission" date="2024-01" db="EMBL/GenBank/DDBJ databases">
        <title>Complete genome of Cladobotryum mycophilum ATHUM6906.</title>
        <authorList>
            <person name="Christinaki A.C."/>
            <person name="Myridakis A.I."/>
            <person name="Kouvelis V.N."/>
        </authorList>
    </citation>
    <scope>NUCLEOTIDE SEQUENCE [LARGE SCALE GENOMIC DNA]</scope>
    <source>
        <strain evidence="6 7">ATHUM6906</strain>
    </source>
</reference>
<evidence type="ECO:0000256" key="4">
    <source>
        <dbReference type="SAM" id="MobiDB-lite"/>
    </source>
</evidence>
<feature type="domain" description="Centrosomin N-terminal motif 1" evidence="5">
    <location>
        <begin position="172"/>
        <end position="236"/>
    </location>
</feature>
<feature type="compositionally biased region" description="Low complexity" evidence="4">
    <location>
        <begin position="18"/>
        <end position="27"/>
    </location>
</feature>
<dbReference type="Proteomes" id="UP001338125">
    <property type="component" value="Unassembled WGS sequence"/>
</dbReference>
<dbReference type="Pfam" id="PF07989">
    <property type="entry name" value="Cnn_1N"/>
    <property type="match status" value="1"/>
</dbReference>
<feature type="compositionally biased region" description="Polar residues" evidence="4">
    <location>
        <begin position="398"/>
        <end position="413"/>
    </location>
</feature>
<feature type="region of interest" description="Disordered" evidence="4">
    <location>
        <begin position="398"/>
        <end position="457"/>
    </location>
</feature>
<dbReference type="EMBL" id="JAVFKD010000015">
    <property type="protein sequence ID" value="KAK5989240.1"/>
    <property type="molecule type" value="Genomic_DNA"/>
</dbReference>
<comment type="caution">
    <text evidence="6">The sequence shown here is derived from an EMBL/GenBank/DDBJ whole genome shotgun (WGS) entry which is preliminary data.</text>
</comment>
<name>A0ABR0SBU4_9HYPO</name>
<feature type="compositionally biased region" description="Polar residues" evidence="4">
    <location>
        <begin position="115"/>
        <end position="127"/>
    </location>
</feature>
<evidence type="ECO:0000256" key="3">
    <source>
        <dbReference type="SAM" id="Coils"/>
    </source>
</evidence>
<keyword evidence="2" id="KW-0963">Cytoplasm</keyword>
<feature type="compositionally biased region" description="Polar residues" evidence="4">
    <location>
        <begin position="28"/>
        <end position="53"/>
    </location>
</feature>
<feature type="region of interest" description="Disordered" evidence="4">
    <location>
        <begin position="1"/>
        <end position="163"/>
    </location>
</feature>
<evidence type="ECO:0000256" key="2">
    <source>
        <dbReference type="ARBA" id="ARBA00022490"/>
    </source>
</evidence>
<evidence type="ECO:0000256" key="1">
    <source>
        <dbReference type="ARBA" id="ARBA00004496"/>
    </source>
</evidence>
<feature type="compositionally biased region" description="Basic and acidic residues" evidence="4">
    <location>
        <begin position="101"/>
        <end position="114"/>
    </location>
</feature>
<proteinExistence type="predicted"/>
<feature type="coiled-coil region" evidence="3">
    <location>
        <begin position="198"/>
        <end position="253"/>
    </location>
</feature>
<evidence type="ECO:0000259" key="5">
    <source>
        <dbReference type="Pfam" id="PF07989"/>
    </source>
</evidence>
<sequence>MDAPQYQGPRGPRPPYPRASSRSSTSTVNTRMTSQSANSLTSVSTSPQLSNSHPTHRFHHASCPKSSSSPRLTPRHTPQLSREGSMESTRQTAVSAFLQEKLQRERRAEGERMGHSTSLARLNTDMSGSMDLGRALDSPMRTGGSDSPRPRSSAGGSAGAEPAKKHGLGLMEMEHVLSKLHKQNFDLKLELFHRREKQTSLETQVETLESDKRQMEEINDNLLEELDKRDKAVEEAVAMIVMLEAKVEQLVTERNMVHQIEQAGFFCAQDFEAKYETQVPEISIPDADNMQEDVKGINRMPSFLSEKTENTENLRNVYLGVRGSALSLSRSDPQCSERELLYECIWQKGSRRWLPPPIDKPLSLDGVDMNQSMSTGEDFQNMAKEKPSVLPARAATANPFTRGSSLGPFSSMSGMVGHEHSQQYMERPQRPSTTKVDGRRGPQPPPTHTPGSQVQQR</sequence>
<dbReference type="InterPro" id="IPR012943">
    <property type="entry name" value="Cnn_1N"/>
</dbReference>
<evidence type="ECO:0000313" key="6">
    <source>
        <dbReference type="EMBL" id="KAK5989240.1"/>
    </source>
</evidence>